<evidence type="ECO:0000256" key="1">
    <source>
        <dbReference type="ARBA" id="ARBA00005596"/>
    </source>
</evidence>
<dbReference type="PANTHER" id="PTHR42696">
    <property type="entry name" value="ASPARTATE AMMONIA-LYASE"/>
    <property type="match status" value="1"/>
</dbReference>
<dbReference type="InterPro" id="IPR018951">
    <property type="entry name" value="Fumarase_C_C"/>
</dbReference>
<reference evidence="9 10" key="1">
    <citation type="submission" date="2016-11" db="EMBL/GenBank/DDBJ databases">
        <authorList>
            <person name="Jaros S."/>
            <person name="Januszkiewicz K."/>
            <person name="Wedrychowicz H."/>
        </authorList>
    </citation>
    <scope>NUCLEOTIDE SEQUENCE [LARGE SCALE GENOMIC DNA]</scope>
    <source>
        <strain evidence="9 10">DSM 16917</strain>
    </source>
</reference>
<evidence type="ECO:0000259" key="7">
    <source>
        <dbReference type="Pfam" id="PF00206"/>
    </source>
</evidence>
<dbReference type="InterPro" id="IPR051546">
    <property type="entry name" value="Aspartate_Ammonia-Lyase"/>
</dbReference>
<dbReference type="NCBIfam" id="NF008909">
    <property type="entry name" value="PRK12273.1"/>
    <property type="match status" value="1"/>
</dbReference>
<dbReference type="GO" id="GO:0006531">
    <property type="term" value="P:aspartate metabolic process"/>
    <property type="evidence" value="ECO:0007669"/>
    <property type="project" value="InterPro"/>
</dbReference>
<dbReference type="InterPro" id="IPR022761">
    <property type="entry name" value="Fumarate_lyase_N"/>
</dbReference>
<dbReference type="InterPro" id="IPR020557">
    <property type="entry name" value="Fumarate_lyase_CS"/>
</dbReference>
<keyword evidence="4 6" id="KW-0456">Lyase</keyword>
<dbReference type="EMBL" id="FQXG01000011">
    <property type="protein sequence ID" value="SHI22699.1"/>
    <property type="molecule type" value="Genomic_DNA"/>
</dbReference>
<dbReference type="Pfam" id="PF10415">
    <property type="entry name" value="FumaraseC_C"/>
    <property type="match status" value="1"/>
</dbReference>
<organism evidence="9 10">
    <name type="scientific">Ferrimonas marina</name>
    <dbReference type="NCBI Taxonomy" id="299255"/>
    <lineage>
        <taxon>Bacteria</taxon>
        <taxon>Pseudomonadati</taxon>
        <taxon>Pseudomonadota</taxon>
        <taxon>Gammaproteobacteria</taxon>
        <taxon>Alteromonadales</taxon>
        <taxon>Ferrimonadaceae</taxon>
        <taxon>Ferrimonas</taxon>
    </lineage>
</organism>
<dbReference type="PRINTS" id="PR00149">
    <property type="entry name" value="FUMRATELYASE"/>
</dbReference>
<dbReference type="GO" id="GO:0005829">
    <property type="term" value="C:cytosol"/>
    <property type="evidence" value="ECO:0007669"/>
    <property type="project" value="TreeGrafter"/>
</dbReference>
<dbReference type="Pfam" id="PF00206">
    <property type="entry name" value="Lyase_1"/>
    <property type="match status" value="1"/>
</dbReference>
<evidence type="ECO:0000256" key="6">
    <source>
        <dbReference type="RuleBase" id="RU362017"/>
    </source>
</evidence>
<keyword evidence="10" id="KW-1185">Reference proteome</keyword>
<protein>
    <recommendedName>
        <fullName evidence="3 5">Aspartate ammonia-lyase</fullName>
        <shortName evidence="6">Aspartase</shortName>
        <ecNumber evidence="2 5">4.3.1.1</ecNumber>
    </recommendedName>
</protein>
<name>A0A1M5ZEW1_9GAMM</name>
<evidence type="ECO:0000313" key="9">
    <source>
        <dbReference type="EMBL" id="SHI22699.1"/>
    </source>
</evidence>
<comment type="similarity">
    <text evidence="1 6">Belongs to the class-II fumarase/aspartase family. Aspartase subfamily.</text>
</comment>
<dbReference type="InterPro" id="IPR004708">
    <property type="entry name" value="ApsA"/>
</dbReference>
<dbReference type="FunFam" id="1.10.275.10:FF:000001">
    <property type="entry name" value="Fumarate hydratase, mitochondrial"/>
    <property type="match status" value="1"/>
</dbReference>
<dbReference type="Gene3D" id="1.10.40.30">
    <property type="entry name" value="Fumarase/aspartase (C-terminal domain)"/>
    <property type="match status" value="1"/>
</dbReference>
<dbReference type="SUPFAM" id="SSF48557">
    <property type="entry name" value="L-aspartase-like"/>
    <property type="match status" value="1"/>
</dbReference>
<comment type="catalytic activity">
    <reaction evidence="6">
        <text>L-aspartate = fumarate + NH4(+)</text>
        <dbReference type="Rhea" id="RHEA:16601"/>
        <dbReference type="ChEBI" id="CHEBI:28938"/>
        <dbReference type="ChEBI" id="CHEBI:29806"/>
        <dbReference type="ChEBI" id="CHEBI:29991"/>
        <dbReference type="EC" id="4.3.1.1"/>
    </reaction>
</comment>
<evidence type="ECO:0000256" key="4">
    <source>
        <dbReference type="ARBA" id="ARBA00023239"/>
    </source>
</evidence>
<dbReference type="AlphaFoldDB" id="A0A1M5ZEW1"/>
<feature type="domain" description="Fumarate lyase N-terminal" evidence="7">
    <location>
        <begin position="22"/>
        <end position="352"/>
    </location>
</feature>
<evidence type="ECO:0000313" key="10">
    <source>
        <dbReference type="Proteomes" id="UP000184268"/>
    </source>
</evidence>
<dbReference type="FunFam" id="1.20.200.10:FF:000001">
    <property type="entry name" value="Fumarate hydratase, mitochondrial"/>
    <property type="match status" value="1"/>
</dbReference>
<dbReference type="InterPro" id="IPR000362">
    <property type="entry name" value="Fumarate_lyase_fam"/>
</dbReference>
<dbReference type="PROSITE" id="PS00163">
    <property type="entry name" value="FUMARATE_LYASES"/>
    <property type="match status" value="1"/>
</dbReference>
<dbReference type="CDD" id="cd01357">
    <property type="entry name" value="Aspartase"/>
    <property type="match status" value="1"/>
</dbReference>
<evidence type="ECO:0000256" key="5">
    <source>
        <dbReference type="NCBIfam" id="TIGR00839"/>
    </source>
</evidence>
<evidence type="ECO:0000256" key="2">
    <source>
        <dbReference type="ARBA" id="ARBA00012992"/>
    </source>
</evidence>
<dbReference type="InterPro" id="IPR024083">
    <property type="entry name" value="Fumarase/histidase_N"/>
</dbReference>
<gene>
    <name evidence="9" type="ORF">SAMN02745129_0172</name>
</gene>
<accession>A0A1M5ZEW1</accession>
<proteinExistence type="inferred from homology"/>
<dbReference type="RefSeq" id="WP_067662497.1">
    <property type="nucleotide sequence ID" value="NZ_FQXG01000011.1"/>
</dbReference>
<evidence type="ECO:0000256" key="3">
    <source>
        <dbReference type="ARBA" id="ARBA00016146"/>
    </source>
</evidence>
<dbReference type="Gene3D" id="1.10.275.10">
    <property type="entry name" value="Fumarase/aspartase (N-terminal domain)"/>
    <property type="match status" value="1"/>
</dbReference>
<dbReference type="Proteomes" id="UP000184268">
    <property type="component" value="Unassembled WGS sequence"/>
</dbReference>
<dbReference type="GO" id="GO:0006099">
    <property type="term" value="P:tricarboxylic acid cycle"/>
    <property type="evidence" value="ECO:0007669"/>
    <property type="project" value="InterPro"/>
</dbReference>
<dbReference type="InterPro" id="IPR008948">
    <property type="entry name" value="L-Aspartase-like"/>
</dbReference>
<sequence length="480" mass="51876">MQGINEISPCGCRTEHDLLGSREVCNDTYYGIHTLRAMDNFQISGTTINDVPEFIRGMVQVKKAAAMANRDLLAIPTDVAKQIIAACDQILQQGACMDQFPTDLFQGGAGTSVNMNTNEVVANLALELMGHDKGQYQHIHPNDHVNHSQSTNCAYPTGFRIALLEAIDGLVAEFEGLQQAFMDKGGEFSDVLKMGRTQLQDAVPMTVGQEFTAFGELIREEVKNLRHTAALLHEVNLGATAIGTGLNTPAGYSELAISHLARITGRPLVKAHNMIEATSDCGAFVMLQAALKRTAVKLSKICNDLRLLSSGPRAGLKELNLPERQAGSSIMPAKVNPVIPEVVNQVCFKVMGNDVTVTMAAEAGQLQLNVMEPVIGQALFESIRLLGNASGTLRSKCVEGITVNVERCKEHVFNSIGIITYLNPIIGHHEGDIVGKICAETGRSVKEVVLERGLLTEAQLEEIFSVQNLIAPAYAGKRYG</sequence>
<dbReference type="GO" id="GO:0008797">
    <property type="term" value="F:aspartate ammonia-lyase activity"/>
    <property type="evidence" value="ECO:0007669"/>
    <property type="project" value="UniProtKB-UniRule"/>
</dbReference>
<dbReference type="PANTHER" id="PTHR42696:SF2">
    <property type="entry name" value="ASPARTATE AMMONIA-LYASE"/>
    <property type="match status" value="1"/>
</dbReference>
<dbReference type="EC" id="4.3.1.1" evidence="2 5"/>
<dbReference type="NCBIfam" id="TIGR00839">
    <property type="entry name" value="aspA"/>
    <property type="match status" value="1"/>
</dbReference>
<feature type="domain" description="Fumarase C C-terminal" evidence="8">
    <location>
        <begin position="418"/>
        <end position="470"/>
    </location>
</feature>
<dbReference type="STRING" id="299255.SAMN02745129_0172"/>
<evidence type="ECO:0000259" key="8">
    <source>
        <dbReference type="Pfam" id="PF10415"/>
    </source>
</evidence>
<dbReference type="Gene3D" id="1.20.200.10">
    <property type="entry name" value="Fumarase/aspartase (Central domain)"/>
    <property type="match status" value="1"/>
</dbReference>
<dbReference type="OrthoDB" id="9802809at2"/>